<reference evidence="2 3" key="1">
    <citation type="submission" date="2024-08" db="EMBL/GenBank/DDBJ databases">
        <authorList>
            <person name="Cucini C."/>
            <person name="Frati F."/>
        </authorList>
    </citation>
    <scope>NUCLEOTIDE SEQUENCE [LARGE SCALE GENOMIC DNA]</scope>
</reference>
<name>A0ABP1RWY5_9HEXA</name>
<feature type="region of interest" description="Disordered" evidence="1">
    <location>
        <begin position="449"/>
        <end position="480"/>
    </location>
</feature>
<dbReference type="Gene3D" id="3.90.70.80">
    <property type="match status" value="1"/>
</dbReference>
<gene>
    <name evidence="2" type="ORF">ODALV1_LOCUS27146</name>
</gene>
<comment type="caution">
    <text evidence="2">The sequence shown here is derived from an EMBL/GenBank/DDBJ whole genome shotgun (WGS) entry which is preliminary data.</text>
</comment>
<sequence length="551" mass="64401">MRRVWLHDVGVFEMVPNSGHGSCLFQAISQALTFSTEFHYKIRTSTVEHMTSRKWAHKLNQFPDFWKHKIITQWLRKERAHFMRLKSQHCHHNRWRGRGRVTTVFACCRACRHFTEKFKERRRFSRYERIVGLHHKKRYDFHNKDLNSIFFNFMRRKNEPATKFELEAASNLFRFHFDYLQMIPIEMGFRQPDILNCNDENDREWKSNDESSNPSFDSLAQLLLQESISNGNCSSEEDENANKGNRTKLFKDKLLNPGSPNKSKDESKNVITVKMAMYQFYSCRNNNCELSRGSIFDQDHYYFLHSSMPNSCSSGNVPTGSLRDSKCYTSNHECGHWELLMPVFIKVDTIAKAIEAHIQQNPGLVPPEDLEWSHDEEDDYVGCAASLRDSFYVDVDEECYMDKKERNLNKIPARIPFSTGKISSIRRAVEKWKAYTNFEFLKHPPFQQRLSTSTDRETSDTDDGSEEGDHNGTESCKLNTSRSSTCTQSVALLSDCTDMDETMVKYVDNLDECLYHPSLNLETKYSCIYLWATTSHVSKLHFQSSPDHPRE</sequence>
<evidence type="ECO:0000313" key="3">
    <source>
        <dbReference type="Proteomes" id="UP001642540"/>
    </source>
</evidence>
<proteinExistence type="predicted"/>
<evidence type="ECO:0000313" key="2">
    <source>
        <dbReference type="EMBL" id="CAL8137934.1"/>
    </source>
</evidence>
<dbReference type="Proteomes" id="UP001642540">
    <property type="component" value="Unassembled WGS sequence"/>
</dbReference>
<organism evidence="2 3">
    <name type="scientific">Orchesella dallaii</name>
    <dbReference type="NCBI Taxonomy" id="48710"/>
    <lineage>
        <taxon>Eukaryota</taxon>
        <taxon>Metazoa</taxon>
        <taxon>Ecdysozoa</taxon>
        <taxon>Arthropoda</taxon>
        <taxon>Hexapoda</taxon>
        <taxon>Collembola</taxon>
        <taxon>Entomobryomorpha</taxon>
        <taxon>Entomobryoidea</taxon>
        <taxon>Orchesellidae</taxon>
        <taxon>Orchesellinae</taxon>
        <taxon>Orchesella</taxon>
    </lineage>
</organism>
<accession>A0ABP1RWY5</accession>
<evidence type="ECO:0000256" key="1">
    <source>
        <dbReference type="SAM" id="MobiDB-lite"/>
    </source>
</evidence>
<keyword evidence="3" id="KW-1185">Reference proteome</keyword>
<evidence type="ECO:0008006" key="4">
    <source>
        <dbReference type="Google" id="ProtNLM"/>
    </source>
</evidence>
<dbReference type="EMBL" id="CAXLJM020000120">
    <property type="protein sequence ID" value="CAL8137934.1"/>
    <property type="molecule type" value="Genomic_DNA"/>
</dbReference>
<feature type="region of interest" description="Disordered" evidence="1">
    <location>
        <begin position="231"/>
        <end position="267"/>
    </location>
</feature>
<protein>
    <recommendedName>
        <fullName evidence="4">OTU domain-containing protein</fullName>
    </recommendedName>
</protein>